<dbReference type="Gene3D" id="1.10.10.60">
    <property type="entry name" value="Homeodomain-like"/>
    <property type="match status" value="1"/>
</dbReference>
<reference evidence="2 3" key="1">
    <citation type="submission" date="2015-05" db="EMBL/GenBank/DDBJ databases">
        <title>Draft genome sequence of Microvirga vignae strain BR3299, a novel nitrogen fixing bacteria isolated from Brazil semi-aired region.</title>
        <authorList>
            <person name="Zilli J.E."/>
            <person name="Passos S.R."/>
            <person name="Leite J."/>
            <person name="Baldani J.I."/>
            <person name="Xavier G.R."/>
            <person name="Rumjaneck N.G."/>
            <person name="Simoes-Araujo J.L."/>
        </authorList>
    </citation>
    <scope>NUCLEOTIDE SEQUENCE [LARGE SCALE GENOMIC DNA]</scope>
    <source>
        <strain evidence="2 3">BR3299</strain>
    </source>
</reference>
<feature type="region of interest" description="Disordered" evidence="1">
    <location>
        <begin position="200"/>
        <end position="220"/>
    </location>
</feature>
<dbReference type="RefSeq" id="WP_047192309.1">
    <property type="nucleotide sequence ID" value="NZ_LCYG01000102.1"/>
</dbReference>
<feature type="compositionally biased region" description="Basic and acidic residues" evidence="1">
    <location>
        <begin position="70"/>
        <end position="82"/>
    </location>
</feature>
<dbReference type="EMBL" id="LCYG01000102">
    <property type="protein sequence ID" value="KLK90067.1"/>
    <property type="molecule type" value="Genomic_DNA"/>
</dbReference>
<dbReference type="OrthoDB" id="8641910at2"/>
<dbReference type="PATRIC" id="fig|1225564.3.peg.118"/>
<accession>A0A0H1RBT4</accession>
<name>A0A0H1RBT4_9HYPH</name>
<organism evidence="2 3">
    <name type="scientific">Microvirga vignae</name>
    <dbReference type="NCBI Taxonomy" id="1225564"/>
    <lineage>
        <taxon>Bacteria</taxon>
        <taxon>Pseudomonadati</taxon>
        <taxon>Pseudomonadota</taxon>
        <taxon>Alphaproteobacteria</taxon>
        <taxon>Hyphomicrobiales</taxon>
        <taxon>Methylobacteriaceae</taxon>
        <taxon>Microvirga</taxon>
    </lineage>
</organism>
<protein>
    <submittedName>
        <fullName evidence="2">Uncharacterized protein</fullName>
    </submittedName>
</protein>
<dbReference type="AlphaFoldDB" id="A0A0H1RBT4"/>
<evidence type="ECO:0000256" key="1">
    <source>
        <dbReference type="SAM" id="MobiDB-lite"/>
    </source>
</evidence>
<dbReference type="Proteomes" id="UP000035489">
    <property type="component" value="Unassembled WGS sequence"/>
</dbReference>
<feature type="region of interest" description="Disordered" evidence="1">
    <location>
        <begin position="38"/>
        <end position="89"/>
    </location>
</feature>
<gene>
    <name evidence="2" type="ORF">AA309_28005</name>
</gene>
<comment type="caution">
    <text evidence="2">The sequence shown here is derived from an EMBL/GenBank/DDBJ whole genome shotgun (WGS) entry which is preliminary data.</text>
</comment>
<evidence type="ECO:0000313" key="3">
    <source>
        <dbReference type="Proteomes" id="UP000035489"/>
    </source>
</evidence>
<proteinExistence type="predicted"/>
<keyword evidence="3" id="KW-1185">Reference proteome</keyword>
<sequence>MTKPLQVEWEKIAQQYADGVSVSAIARTFNVSRARISRRAKQSGWVRGGVEDVSARTSRPAQDEPPGSSEEGREGATDRGDPRGSLMQRHRDAWPQVWALRGDAYRILKGEEPVLLAGLKEDGAKVEDRVSLAESLIAMFDRDAKALSMAQEGERRAYGIDYKQQQVTAAQDEASVRRRRELGASILSMVRDLRRRADALSPAVDTMASPPDAEAEVSLK</sequence>
<evidence type="ECO:0000313" key="2">
    <source>
        <dbReference type="EMBL" id="KLK90067.1"/>
    </source>
</evidence>